<protein>
    <submittedName>
        <fullName evidence="1">Uncharacterized protein</fullName>
    </submittedName>
</protein>
<proteinExistence type="predicted"/>
<name>A0ACC0YYZ6_9ROSI</name>
<sequence length="44" mass="5247">MRYVRATMRHPKPFDLRYIVVGNEECYSEISAYEGLHLVLTQIF</sequence>
<evidence type="ECO:0000313" key="1">
    <source>
        <dbReference type="EMBL" id="KAJ0043030.1"/>
    </source>
</evidence>
<evidence type="ECO:0000313" key="2">
    <source>
        <dbReference type="Proteomes" id="UP001163603"/>
    </source>
</evidence>
<keyword evidence="2" id="KW-1185">Reference proteome</keyword>
<organism evidence="1 2">
    <name type="scientific">Pistacia integerrima</name>
    <dbReference type="NCBI Taxonomy" id="434235"/>
    <lineage>
        <taxon>Eukaryota</taxon>
        <taxon>Viridiplantae</taxon>
        <taxon>Streptophyta</taxon>
        <taxon>Embryophyta</taxon>
        <taxon>Tracheophyta</taxon>
        <taxon>Spermatophyta</taxon>
        <taxon>Magnoliopsida</taxon>
        <taxon>eudicotyledons</taxon>
        <taxon>Gunneridae</taxon>
        <taxon>Pentapetalae</taxon>
        <taxon>rosids</taxon>
        <taxon>malvids</taxon>
        <taxon>Sapindales</taxon>
        <taxon>Anacardiaceae</taxon>
        <taxon>Pistacia</taxon>
    </lineage>
</organism>
<comment type="caution">
    <text evidence="1">The sequence shown here is derived from an EMBL/GenBank/DDBJ whole genome shotgun (WGS) entry which is preliminary data.</text>
</comment>
<accession>A0ACC0YYZ6</accession>
<gene>
    <name evidence="1" type="ORF">Pint_18418</name>
</gene>
<dbReference type="Proteomes" id="UP001163603">
    <property type="component" value="Chromosome 4"/>
</dbReference>
<reference evidence="2" key="1">
    <citation type="journal article" date="2023" name="G3 (Bethesda)">
        <title>Genome assembly and association tests identify interacting loci associated with vigor, precocity, and sex in interspecific pistachio rootstocks.</title>
        <authorList>
            <person name="Palmer W."/>
            <person name="Jacygrad E."/>
            <person name="Sagayaradj S."/>
            <person name="Cavanaugh K."/>
            <person name="Han R."/>
            <person name="Bertier L."/>
            <person name="Beede B."/>
            <person name="Kafkas S."/>
            <person name="Golino D."/>
            <person name="Preece J."/>
            <person name="Michelmore R."/>
        </authorList>
    </citation>
    <scope>NUCLEOTIDE SEQUENCE [LARGE SCALE GENOMIC DNA]</scope>
</reference>
<dbReference type="EMBL" id="CM047739">
    <property type="protein sequence ID" value="KAJ0043030.1"/>
    <property type="molecule type" value="Genomic_DNA"/>
</dbReference>